<evidence type="ECO:0000256" key="8">
    <source>
        <dbReference type="SAM" id="Phobius"/>
    </source>
</evidence>
<keyword evidence="11" id="KW-1185">Reference proteome</keyword>
<dbReference type="GO" id="GO:0005886">
    <property type="term" value="C:plasma membrane"/>
    <property type="evidence" value="ECO:0007669"/>
    <property type="project" value="UniProtKB-SubCell"/>
</dbReference>
<dbReference type="AlphaFoldDB" id="A0AAD4PMP3"/>
<reference evidence="10" key="1">
    <citation type="journal article" date="2021" name="Mol. Ecol. Resour.">
        <title>Phylogenomic analyses of the genus Drosophila reveals genomic signals of climate adaptation.</title>
        <authorList>
            <person name="Li F."/>
            <person name="Rane R.V."/>
            <person name="Luria V."/>
            <person name="Xiong Z."/>
            <person name="Chen J."/>
            <person name="Li Z."/>
            <person name="Catullo R.A."/>
            <person name="Griffin P.C."/>
            <person name="Schiffer M."/>
            <person name="Pearce S."/>
            <person name="Lee S.F."/>
            <person name="McElroy K."/>
            <person name="Stocker A."/>
            <person name="Shirriffs J."/>
            <person name="Cockerell F."/>
            <person name="Coppin C."/>
            <person name="Sgro C.M."/>
            <person name="Karger A."/>
            <person name="Cain J.W."/>
            <person name="Weber J.A."/>
            <person name="Santpere G."/>
            <person name="Kirschner M.W."/>
            <person name="Hoffmann A.A."/>
            <person name="Oakeshott J.G."/>
            <person name="Zhang G."/>
        </authorList>
    </citation>
    <scope>NUCLEOTIDE SEQUENCE</scope>
    <source>
        <strain evidence="10">BGI-SZ-2011g</strain>
    </source>
</reference>
<keyword evidence="6" id="KW-0675">Receptor</keyword>
<evidence type="ECO:0000256" key="4">
    <source>
        <dbReference type="ARBA" id="ARBA00022989"/>
    </source>
</evidence>
<gene>
    <name evidence="10" type="ORF">KR093_011389</name>
</gene>
<evidence type="ECO:0000256" key="6">
    <source>
        <dbReference type="ARBA" id="ARBA00023170"/>
    </source>
</evidence>
<accession>A0AAD4PMP3</accession>
<feature type="transmembrane region" description="Helical" evidence="8">
    <location>
        <begin position="299"/>
        <end position="323"/>
    </location>
</feature>
<evidence type="ECO:0000256" key="3">
    <source>
        <dbReference type="ARBA" id="ARBA00022692"/>
    </source>
</evidence>
<dbReference type="EMBL" id="JAJJHW010002585">
    <property type="protein sequence ID" value="KAH8372411.1"/>
    <property type="molecule type" value="Genomic_DNA"/>
</dbReference>
<keyword evidence="4 8" id="KW-1133">Transmembrane helix</keyword>
<evidence type="ECO:0000313" key="10">
    <source>
        <dbReference type="EMBL" id="KAH8372411.1"/>
    </source>
</evidence>
<evidence type="ECO:0000256" key="7">
    <source>
        <dbReference type="ARBA" id="ARBA00023180"/>
    </source>
</evidence>
<feature type="chain" id="PRO_5042163715" evidence="9">
    <location>
        <begin position="20"/>
        <end position="593"/>
    </location>
</feature>
<feature type="transmembrane region" description="Helical" evidence="8">
    <location>
        <begin position="560"/>
        <end position="584"/>
    </location>
</feature>
<comment type="caution">
    <text evidence="10">The sequence shown here is derived from an EMBL/GenBank/DDBJ whole genome shotgun (WGS) entry which is preliminary data.</text>
</comment>
<evidence type="ECO:0000256" key="2">
    <source>
        <dbReference type="ARBA" id="ARBA00022475"/>
    </source>
</evidence>
<proteinExistence type="predicted"/>
<evidence type="ECO:0000256" key="9">
    <source>
        <dbReference type="SAM" id="SignalP"/>
    </source>
</evidence>
<keyword evidence="7" id="KW-0325">Glycoprotein</keyword>
<organism evidence="10 11">
    <name type="scientific">Drosophila rubida</name>
    <dbReference type="NCBI Taxonomy" id="30044"/>
    <lineage>
        <taxon>Eukaryota</taxon>
        <taxon>Metazoa</taxon>
        <taxon>Ecdysozoa</taxon>
        <taxon>Arthropoda</taxon>
        <taxon>Hexapoda</taxon>
        <taxon>Insecta</taxon>
        <taxon>Pterygota</taxon>
        <taxon>Neoptera</taxon>
        <taxon>Endopterygota</taxon>
        <taxon>Diptera</taxon>
        <taxon>Brachycera</taxon>
        <taxon>Muscomorpha</taxon>
        <taxon>Ephydroidea</taxon>
        <taxon>Drosophilidae</taxon>
        <taxon>Drosophila</taxon>
    </lineage>
</organism>
<feature type="transmembrane region" description="Helical" evidence="8">
    <location>
        <begin position="368"/>
        <end position="387"/>
    </location>
</feature>
<dbReference type="InterPro" id="IPR052192">
    <property type="entry name" value="Insect_Ionotropic_Sensory_Rcpt"/>
</dbReference>
<keyword evidence="9" id="KW-0732">Signal</keyword>
<keyword evidence="3 8" id="KW-0812">Transmembrane</keyword>
<evidence type="ECO:0000256" key="1">
    <source>
        <dbReference type="ARBA" id="ARBA00004651"/>
    </source>
</evidence>
<comment type="subcellular location">
    <subcellularLocation>
        <location evidence="1">Cell membrane</location>
        <topology evidence="1">Multi-pass membrane protein</topology>
    </subcellularLocation>
</comment>
<sequence>MWQAEVSTLLLLLSVPSWTITLQETLQRSHNEHHFETILLLQHRNQLPCDGMEQMAAAATWPTLRLNNEANYYLRSSQSTEMLALICLDQSQQINTETWQALATNLNNMRHVRVLVLLEEVKARALQQIQNELTEITQQLGFPHVVLLLSTGSAYQLQPYAKQPWLRIQPNSSRPIFSNLDNYHRLVARTLPDQMRARSLVYKDKKTGQLKFTGFVARLITEFATKHNITLQMEREVETGEKFPLVVLRNMTLNGTLNLPMTLCGYEVSTELGIFSYPFDMPSWFIMVPCAREIPRAQVYLLLWNWKVLTLMLISYIVFTLLDATVSCVLMGKKLAWNTLLFNERMISGILGQGAFNRSNYTTSFRVVQAQLFIVGVLISTLIAAHLKTLLTKLPTEKPITNFQELQNSHLQVYFEQTESFYLRAAMQNSQLQYIATQVEYLPADEFFSRRNNLSQLSAFSMTSAEWNIIKRQQELFHQPLKCFHYDLIFRLNLLMSVPLEANSIFARPLETFMHRIHSAGLMKYWRDESIKDLISLGQIDLKDPYHYEPFREFKVNDLFWVWLIIPLGLLFSSLAFICELLSFRIKVMFTWT</sequence>
<protein>
    <submittedName>
        <fullName evidence="10">Uncharacterized protein</fullName>
    </submittedName>
</protein>
<dbReference type="PANTHER" id="PTHR42643:SF41">
    <property type="entry name" value="IONOTROPIC RECEPTOR 20A-RELATED"/>
    <property type="match status" value="1"/>
</dbReference>
<dbReference type="Proteomes" id="UP001200034">
    <property type="component" value="Unassembled WGS sequence"/>
</dbReference>
<keyword evidence="2" id="KW-1003">Cell membrane</keyword>
<name>A0AAD4PMP3_9MUSC</name>
<dbReference type="PANTHER" id="PTHR42643">
    <property type="entry name" value="IONOTROPIC RECEPTOR 20A-RELATED"/>
    <property type="match status" value="1"/>
</dbReference>
<feature type="signal peptide" evidence="9">
    <location>
        <begin position="1"/>
        <end position="19"/>
    </location>
</feature>
<keyword evidence="5 8" id="KW-0472">Membrane</keyword>
<evidence type="ECO:0000313" key="11">
    <source>
        <dbReference type="Proteomes" id="UP001200034"/>
    </source>
</evidence>
<evidence type="ECO:0000256" key="5">
    <source>
        <dbReference type="ARBA" id="ARBA00023136"/>
    </source>
</evidence>